<comment type="caution">
    <text evidence="2">The sequence shown here is derived from an EMBL/GenBank/DDBJ whole genome shotgun (WGS) entry which is preliminary data.</text>
</comment>
<accession>A0A2B7Z9N1</accession>
<proteinExistence type="predicted"/>
<organism evidence="2 3">
    <name type="scientific">[Emmonsia] crescens</name>
    <dbReference type="NCBI Taxonomy" id="73230"/>
    <lineage>
        <taxon>Eukaryota</taxon>
        <taxon>Fungi</taxon>
        <taxon>Dikarya</taxon>
        <taxon>Ascomycota</taxon>
        <taxon>Pezizomycotina</taxon>
        <taxon>Eurotiomycetes</taxon>
        <taxon>Eurotiomycetidae</taxon>
        <taxon>Onygenales</taxon>
        <taxon>Ajellomycetaceae</taxon>
        <taxon>Emergomyces</taxon>
    </lineage>
</organism>
<reference evidence="2 3" key="1">
    <citation type="submission" date="2017-10" db="EMBL/GenBank/DDBJ databases">
        <title>Comparative genomics in systemic dimorphic fungi from Ajellomycetaceae.</title>
        <authorList>
            <person name="Munoz J.F."/>
            <person name="Mcewen J.G."/>
            <person name="Clay O.K."/>
            <person name="Cuomo C.A."/>
        </authorList>
    </citation>
    <scope>NUCLEOTIDE SEQUENCE [LARGE SCALE GENOMIC DNA]</scope>
    <source>
        <strain evidence="2 3">UAMH4076</strain>
    </source>
</reference>
<feature type="signal peptide" evidence="1">
    <location>
        <begin position="1"/>
        <end position="23"/>
    </location>
</feature>
<protein>
    <submittedName>
        <fullName evidence="2">Uncharacterized protein</fullName>
    </submittedName>
</protein>
<feature type="chain" id="PRO_5011976284" evidence="1">
    <location>
        <begin position="24"/>
        <end position="87"/>
    </location>
</feature>
<dbReference type="Proteomes" id="UP000226031">
    <property type="component" value="Unassembled WGS sequence"/>
</dbReference>
<evidence type="ECO:0000313" key="2">
    <source>
        <dbReference type="EMBL" id="PGH29903.1"/>
    </source>
</evidence>
<dbReference type="EMBL" id="PDND01000204">
    <property type="protein sequence ID" value="PGH29903.1"/>
    <property type="molecule type" value="Genomic_DNA"/>
</dbReference>
<keyword evidence="3" id="KW-1185">Reference proteome</keyword>
<keyword evidence="1" id="KW-0732">Signal</keyword>
<evidence type="ECO:0000313" key="3">
    <source>
        <dbReference type="Proteomes" id="UP000226031"/>
    </source>
</evidence>
<name>A0A2B7Z9N1_9EURO</name>
<evidence type="ECO:0000256" key="1">
    <source>
        <dbReference type="SAM" id="SignalP"/>
    </source>
</evidence>
<sequence length="87" mass="9574">MLSGNLDMALLLPFWLAHDSVESRYVTLKLYVADLNNTHELKAYACLNAAGEVGPSWVIKTSSSSDLSHSNTRYNATLEKLGADIEM</sequence>
<dbReference type="AlphaFoldDB" id="A0A2B7Z9N1"/>
<gene>
    <name evidence="2" type="ORF">GX50_07345</name>
</gene>